<keyword evidence="10" id="KW-1185">Reference proteome</keyword>
<keyword evidence="3" id="KW-0813">Transport</keyword>
<evidence type="ECO:0000256" key="7">
    <source>
        <dbReference type="SAM" id="Phobius"/>
    </source>
</evidence>
<feature type="transmembrane region" description="Helical" evidence="7">
    <location>
        <begin position="48"/>
        <end position="71"/>
    </location>
</feature>
<dbReference type="PROSITE" id="PS50850">
    <property type="entry name" value="MFS"/>
    <property type="match status" value="1"/>
</dbReference>
<dbReference type="InterPro" id="IPR050360">
    <property type="entry name" value="MFS_Sugar_Transporters"/>
</dbReference>
<evidence type="ECO:0000256" key="6">
    <source>
        <dbReference type="ARBA" id="ARBA00023136"/>
    </source>
</evidence>
<dbReference type="Proteomes" id="UP000189580">
    <property type="component" value="Chromosome c"/>
</dbReference>
<dbReference type="PROSITE" id="PS00216">
    <property type="entry name" value="SUGAR_TRANSPORT_1"/>
    <property type="match status" value="1"/>
</dbReference>
<dbReference type="PANTHER" id="PTHR48022">
    <property type="entry name" value="PLASTIDIC GLUCOSE TRANSPORTER 4"/>
    <property type="match status" value="1"/>
</dbReference>
<keyword evidence="5 7" id="KW-1133">Transmembrane helix</keyword>
<feature type="transmembrane region" description="Helical" evidence="7">
    <location>
        <begin position="149"/>
        <end position="172"/>
    </location>
</feature>
<protein>
    <submittedName>
        <fullName evidence="9">Hexose transporter HXT15</fullName>
    </submittedName>
</protein>
<feature type="transmembrane region" description="Helical" evidence="7">
    <location>
        <begin position="87"/>
        <end position="107"/>
    </location>
</feature>
<dbReference type="InterPro" id="IPR020846">
    <property type="entry name" value="MFS_dom"/>
</dbReference>
<keyword evidence="4 7" id="KW-0812">Transmembrane</keyword>
<feature type="transmembrane region" description="Helical" evidence="7">
    <location>
        <begin position="184"/>
        <end position="202"/>
    </location>
</feature>
<dbReference type="RefSeq" id="XP_018734240.1">
    <property type="nucleotide sequence ID" value="XM_018881665.1"/>
</dbReference>
<dbReference type="InterPro" id="IPR036259">
    <property type="entry name" value="MFS_trans_sf"/>
</dbReference>
<evidence type="ECO:0000256" key="4">
    <source>
        <dbReference type="ARBA" id="ARBA00022692"/>
    </source>
</evidence>
<dbReference type="InterPro" id="IPR005828">
    <property type="entry name" value="MFS_sugar_transport-like"/>
</dbReference>
<dbReference type="Pfam" id="PF00083">
    <property type="entry name" value="Sugar_tr"/>
    <property type="match status" value="1"/>
</dbReference>
<evidence type="ECO:0000259" key="8">
    <source>
        <dbReference type="PROSITE" id="PS50850"/>
    </source>
</evidence>
<evidence type="ECO:0000313" key="9">
    <source>
        <dbReference type="EMBL" id="ANB11763.1"/>
    </source>
</evidence>
<feature type="transmembrane region" description="Helical" evidence="7">
    <location>
        <begin position="214"/>
        <end position="233"/>
    </location>
</feature>
<accession>A0A167CJ15</accession>
<dbReference type="KEGG" id="slb:AWJ20_4585"/>
<keyword evidence="6 7" id="KW-0472">Membrane</keyword>
<gene>
    <name evidence="9" type="primary">HXT15</name>
    <name evidence="9" type="ORF">AWJ20_4585</name>
</gene>
<dbReference type="GeneID" id="30036733"/>
<comment type="subcellular location">
    <subcellularLocation>
        <location evidence="1">Membrane</location>
        <topology evidence="1">Multi-pass membrane protein</topology>
    </subcellularLocation>
</comment>
<dbReference type="PANTHER" id="PTHR48022:SF64">
    <property type="entry name" value="MAJOR FACILITATOR SUPERFAMILY (MFS) PROFILE DOMAIN-CONTAINING PROTEIN"/>
    <property type="match status" value="1"/>
</dbReference>
<name>A0A167CJ15_9ASCO</name>
<dbReference type="Gene3D" id="1.20.1250.20">
    <property type="entry name" value="MFS general substrate transporter like domains"/>
    <property type="match status" value="1"/>
</dbReference>
<evidence type="ECO:0000256" key="2">
    <source>
        <dbReference type="ARBA" id="ARBA00010992"/>
    </source>
</evidence>
<sequence length="284" mass="32017">MKYHEPASGAEFVEYEFQEINDTIELQKQFAKTSVKELFATKGNRYRVMLAAALGIFSQFSGNAIIAYYLHTVLDQIGYTDQKQQNLINGCNSILSFFTGIAMALSVERVGRRPLFIFGSTAICLNVVAMTISSSIYTNTGAESAGRAMLAAVFLFGVFYSIAWGGLLYNYSLEIFPYNLRAKGFGLVFFIQSVFQFINTYVNPIAMANLNWKYYIFYCIWDGFEAIFVYFFFIETKGVALEEIAKIFDGDDALVGGGLEMTRKEMELHGVKDVYSHVEYVNDA</sequence>
<evidence type="ECO:0000256" key="1">
    <source>
        <dbReference type="ARBA" id="ARBA00004141"/>
    </source>
</evidence>
<dbReference type="OrthoDB" id="4092614at2759"/>
<comment type="similarity">
    <text evidence="2">Belongs to the major facilitator superfamily. Sugar transporter (TC 2.A.1.1) family.</text>
</comment>
<dbReference type="InterPro" id="IPR005829">
    <property type="entry name" value="Sugar_transporter_CS"/>
</dbReference>
<organism evidence="9 10">
    <name type="scientific">Sugiyamaella lignohabitans</name>
    <dbReference type="NCBI Taxonomy" id="796027"/>
    <lineage>
        <taxon>Eukaryota</taxon>
        <taxon>Fungi</taxon>
        <taxon>Dikarya</taxon>
        <taxon>Ascomycota</taxon>
        <taxon>Saccharomycotina</taxon>
        <taxon>Dipodascomycetes</taxon>
        <taxon>Dipodascales</taxon>
        <taxon>Trichomonascaceae</taxon>
        <taxon>Sugiyamaella</taxon>
    </lineage>
</organism>
<evidence type="ECO:0000256" key="3">
    <source>
        <dbReference type="ARBA" id="ARBA00022448"/>
    </source>
</evidence>
<dbReference type="GO" id="GO:0005351">
    <property type="term" value="F:carbohydrate:proton symporter activity"/>
    <property type="evidence" value="ECO:0007669"/>
    <property type="project" value="TreeGrafter"/>
</dbReference>
<evidence type="ECO:0000256" key="5">
    <source>
        <dbReference type="ARBA" id="ARBA00022989"/>
    </source>
</evidence>
<feature type="domain" description="Major facilitator superfamily (MFS) profile" evidence="8">
    <location>
        <begin position="48"/>
        <end position="284"/>
    </location>
</feature>
<proteinExistence type="inferred from homology"/>
<reference evidence="9 10" key="1">
    <citation type="submission" date="2016-02" db="EMBL/GenBank/DDBJ databases">
        <title>Complete genome sequence and transcriptome regulation of the pentose utilising yeast Sugiyamaella lignohabitans.</title>
        <authorList>
            <person name="Bellasio M."/>
            <person name="Peymann A."/>
            <person name="Valli M."/>
            <person name="Sipitzky M."/>
            <person name="Graf A."/>
            <person name="Sauer M."/>
            <person name="Marx H."/>
            <person name="Mattanovich D."/>
        </authorList>
    </citation>
    <scope>NUCLEOTIDE SEQUENCE [LARGE SCALE GENOMIC DNA]</scope>
    <source>
        <strain evidence="9 10">CBS 10342</strain>
    </source>
</reference>
<dbReference type="AlphaFoldDB" id="A0A167CJ15"/>
<evidence type="ECO:0000313" key="10">
    <source>
        <dbReference type="Proteomes" id="UP000189580"/>
    </source>
</evidence>
<dbReference type="EMBL" id="CP014500">
    <property type="protein sequence ID" value="ANB11763.1"/>
    <property type="molecule type" value="Genomic_DNA"/>
</dbReference>
<dbReference type="GO" id="GO:0016020">
    <property type="term" value="C:membrane"/>
    <property type="evidence" value="ECO:0007669"/>
    <property type="project" value="UniProtKB-SubCell"/>
</dbReference>
<dbReference type="SUPFAM" id="SSF103473">
    <property type="entry name" value="MFS general substrate transporter"/>
    <property type="match status" value="1"/>
</dbReference>
<feature type="transmembrane region" description="Helical" evidence="7">
    <location>
        <begin position="114"/>
        <end position="137"/>
    </location>
</feature>